<feature type="domain" description="Xylose isomerase-like TIM barrel" evidence="1">
    <location>
        <begin position="24"/>
        <end position="239"/>
    </location>
</feature>
<gene>
    <name evidence="2" type="ORF">Rumeso_03895</name>
</gene>
<dbReference type="InterPro" id="IPR036237">
    <property type="entry name" value="Xyl_isomerase-like_sf"/>
</dbReference>
<dbReference type="EMBL" id="AOSK01000111">
    <property type="protein sequence ID" value="EYD74599.1"/>
    <property type="molecule type" value="Genomic_DNA"/>
</dbReference>
<dbReference type="RefSeq" id="WP_037282350.1">
    <property type="nucleotide sequence ID" value="NZ_KK088604.1"/>
</dbReference>
<accession>A0A017HLG6</accession>
<reference evidence="2 3" key="1">
    <citation type="submission" date="2013-02" db="EMBL/GenBank/DDBJ databases">
        <authorList>
            <person name="Fiebig A."/>
            <person name="Goeker M."/>
            <person name="Klenk H.-P.P."/>
        </authorList>
    </citation>
    <scope>NUCLEOTIDE SEQUENCE [LARGE SCALE GENOMIC DNA]</scope>
    <source>
        <strain evidence="2 3">DSM 19309</strain>
    </source>
</reference>
<dbReference type="PANTHER" id="PTHR12110">
    <property type="entry name" value="HYDROXYPYRUVATE ISOMERASE"/>
    <property type="match status" value="1"/>
</dbReference>
<dbReference type="AlphaFoldDB" id="A0A017HLG6"/>
<dbReference type="HOGENOM" id="CLU_059523_1_0_5"/>
<dbReference type="PANTHER" id="PTHR12110:SF41">
    <property type="entry name" value="INOSOSE DEHYDRATASE"/>
    <property type="match status" value="1"/>
</dbReference>
<evidence type="ECO:0000313" key="2">
    <source>
        <dbReference type="EMBL" id="EYD74599.1"/>
    </source>
</evidence>
<dbReference type="Pfam" id="PF01261">
    <property type="entry name" value="AP_endonuc_2"/>
    <property type="match status" value="1"/>
</dbReference>
<dbReference type="STRING" id="442562.Rumeso_03895"/>
<organism evidence="2 3">
    <name type="scientific">Rubellimicrobium mesophilum DSM 19309</name>
    <dbReference type="NCBI Taxonomy" id="442562"/>
    <lineage>
        <taxon>Bacteria</taxon>
        <taxon>Pseudomonadati</taxon>
        <taxon>Pseudomonadota</taxon>
        <taxon>Alphaproteobacteria</taxon>
        <taxon>Rhodobacterales</taxon>
        <taxon>Roseobacteraceae</taxon>
        <taxon>Rubellimicrobium</taxon>
    </lineage>
</organism>
<evidence type="ECO:0000259" key="1">
    <source>
        <dbReference type="Pfam" id="PF01261"/>
    </source>
</evidence>
<evidence type="ECO:0000313" key="3">
    <source>
        <dbReference type="Proteomes" id="UP000019666"/>
    </source>
</evidence>
<dbReference type="GO" id="GO:0016853">
    <property type="term" value="F:isomerase activity"/>
    <property type="evidence" value="ECO:0007669"/>
    <property type="project" value="UniProtKB-KW"/>
</dbReference>
<dbReference type="InterPro" id="IPR050312">
    <property type="entry name" value="IolE/XylAMocC-like"/>
</dbReference>
<name>A0A017HLG6_9RHOB</name>
<dbReference type="OrthoDB" id="9798407at2"/>
<keyword evidence="3" id="KW-1185">Reference proteome</keyword>
<dbReference type="SUPFAM" id="SSF51658">
    <property type="entry name" value="Xylose isomerase-like"/>
    <property type="match status" value="1"/>
</dbReference>
<protein>
    <submittedName>
        <fullName evidence="2">Sugar phosphate isomerase/epimerase</fullName>
    </submittedName>
</protein>
<proteinExistence type="predicted"/>
<dbReference type="PATRIC" id="fig|442562.3.peg.3842"/>
<sequence length="245" mass="26835">MTIIAYQLYCSRNFPPVEDTLSMLAQAGYKAVEGYGGLYGDLDGLKAGLDKNGLTMPSGHFGLDMVEGDPSRTLEVARTLGVQKVIVPWVAPELRGTDLESWRAFAQRLASALKPIRDAGHAVGWHNHDWDFADLGGTTPMDLIVEAGLNLELDLGWVKRAGLDPVDTLRRFKGKVVAVHVKDIAPQGQNAQEDGWADVGTGIQDWAAIKKELDAQGIDHFVIEHDNPSDHARFARRSLEAVQAW</sequence>
<dbReference type="Proteomes" id="UP000019666">
    <property type="component" value="Unassembled WGS sequence"/>
</dbReference>
<dbReference type="Gene3D" id="3.20.20.150">
    <property type="entry name" value="Divalent-metal-dependent TIM barrel enzymes"/>
    <property type="match status" value="1"/>
</dbReference>
<comment type="caution">
    <text evidence="2">The sequence shown here is derived from an EMBL/GenBank/DDBJ whole genome shotgun (WGS) entry which is preliminary data.</text>
</comment>
<keyword evidence="2" id="KW-0413">Isomerase</keyword>
<dbReference type="InterPro" id="IPR013022">
    <property type="entry name" value="Xyl_isomerase-like_TIM-brl"/>
</dbReference>